<evidence type="ECO:0000256" key="2">
    <source>
        <dbReference type="ARBA" id="ARBA00022732"/>
    </source>
</evidence>
<keyword evidence="3" id="KW-0946">Virion</keyword>
<dbReference type="KEGG" id="vg:40066146"/>
<feature type="domain" description="Bacteriophage T7 tail fibre protein-like N-terminal" evidence="4">
    <location>
        <begin position="15"/>
        <end position="133"/>
    </location>
</feature>
<dbReference type="OrthoDB" id="11120at10239"/>
<sequence length="374" mass="40082">MAVPDPQLRYATDVFDADGVTTDWQISFTGGYINPSHVYAMSGLLDEETQLLTDRTPHTVEVLSEDDDASTVRVSPAVAAGRKLYIYRSTPVQQMLVDYVNGSIISKTNLNLSNDQLLKIIQEMFDSLNIATLSIDQQVGVIVDLNEIVQNIYKQVTELLAAGGIVSVAPRVWSGAWTGDQEEDDQFLIPGADVTQAGFYDVYVNGLGLEPTVDYEIIVNASNLAESAIRFAEVPAPGSIWFAVLRGYAKPYTGPQPVTALGLRLKVVEAVGPTFYADKAVEFGFIRCTNEAGCEVRVNAIPAVGDAEVKMGAGSHFSIAQKGGPVIVTADPGVVIDIPGGCLAQTRAVNSVISLTCEDADTNTWTLSGDLAKE</sequence>
<evidence type="ECO:0000313" key="6">
    <source>
        <dbReference type="Proteomes" id="UP000223835"/>
    </source>
</evidence>
<evidence type="ECO:0000256" key="1">
    <source>
        <dbReference type="ARBA" id="ARBA00004328"/>
    </source>
</evidence>
<evidence type="ECO:0000259" key="4">
    <source>
        <dbReference type="Pfam" id="PF03906"/>
    </source>
</evidence>
<reference evidence="5 6" key="1">
    <citation type="journal article" date="2016" name="Genome Announc.">
        <title>Complete Genome Sequences of Lytic Bacteriophages of Xanthomonas arboricola pv. juglandis.</title>
        <authorList>
            <person name="Retamales J."/>
            <person name="Vasquez I."/>
            <person name="Santos L."/>
            <person name="Segovia C."/>
            <person name="Ayala M."/>
            <person name="Alvarado R."/>
            <person name="Nunez P."/>
            <person name="Santander J."/>
        </authorList>
    </citation>
    <scope>NUCLEOTIDE SEQUENCE [LARGE SCALE GENOMIC DNA]</scope>
</reference>
<dbReference type="GO" id="GO:0098015">
    <property type="term" value="C:virus tail"/>
    <property type="evidence" value="ECO:0007669"/>
    <property type="project" value="UniProtKB-KW"/>
</dbReference>
<dbReference type="RefSeq" id="YP_009275460.1">
    <property type="nucleotide sequence ID" value="NC_030928.1"/>
</dbReference>
<dbReference type="InterPro" id="IPR005604">
    <property type="entry name" value="Phage_T7_tail_fibre-like_N"/>
</dbReference>
<protein>
    <submittedName>
        <fullName evidence="5">Putative glycoprotein</fullName>
    </submittedName>
</protein>
<evidence type="ECO:0000313" key="5">
    <source>
        <dbReference type="EMBL" id="AMM44684.1"/>
    </source>
</evidence>
<dbReference type="GeneID" id="40066146"/>
<dbReference type="Pfam" id="PF03906">
    <property type="entry name" value="Phage_T7_tail"/>
    <property type="match status" value="1"/>
</dbReference>
<name>A0A127AWU7_9CAUD</name>
<keyword evidence="6" id="KW-1185">Reference proteome</keyword>
<organism evidence="5 6">
    <name type="scientific">Xanthomonas phage f20-Xaj</name>
    <dbReference type="NCBI Taxonomy" id="1784979"/>
    <lineage>
        <taxon>Viruses</taxon>
        <taxon>Duplodnaviria</taxon>
        <taxon>Heunggongvirae</taxon>
        <taxon>Uroviricota</taxon>
        <taxon>Caudoviricetes</taxon>
        <taxon>Autographivirales</taxon>
        <taxon>Autonotataviridae</taxon>
        <taxon>Gujervirinae</taxon>
        <taxon>Pradovirus</taxon>
        <taxon>Pradovirus f20</taxon>
    </lineage>
</organism>
<comment type="subcellular location">
    <subcellularLocation>
        <location evidence="1">Virion</location>
    </subcellularLocation>
</comment>
<evidence type="ECO:0000256" key="3">
    <source>
        <dbReference type="ARBA" id="ARBA00022844"/>
    </source>
</evidence>
<dbReference type="EMBL" id="KU595432">
    <property type="protein sequence ID" value="AMM44684.1"/>
    <property type="molecule type" value="Genomic_DNA"/>
</dbReference>
<proteinExistence type="predicted"/>
<dbReference type="Proteomes" id="UP000223835">
    <property type="component" value="Segment"/>
</dbReference>
<keyword evidence="2" id="KW-1227">Viral tail protein</keyword>
<accession>A0A127AWU7</accession>